<dbReference type="PANTHER" id="PTHR36842">
    <property type="entry name" value="PROTEIN TOLB HOMOLOG"/>
    <property type="match status" value="1"/>
</dbReference>
<dbReference type="InterPro" id="IPR022409">
    <property type="entry name" value="PKD/Chitinase_dom"/>
</dbReference>
<dbReference type="Pfam" id="PF00801">
    <property type="entry name" value="PKD"/>
    <property type="match status" value="1"/>
</dbReference>
<dbReference type="RefSeq" id="WP_262309496.1">
    <property type="nucleotide sequence ID" value="NZ_CP106679.1"/>
</dbReference>
<organism evidence="2 3">
    <name type="scientific">Reichenbachiella agarivorans</name>
    <dbReference type="NCBI Taxonomy" id="2979464"/>
    <lineage>
        <taxon>Bacteria</taxon>
        <taxon>Pseudomonadati</taxon>
        <taxon>Bacteroidota</taxon>
        <taxon>Cytophagia</taxon>
        <taxon>Cytophagales</taxon>
        <taxon>Reichenbachiellaceae</taxon>
        <taxon>Reichenbachiella</taxon>
    </lineage>
</organism>
<feature type="domain" description="PKD" evidence="1">
    <location>
        <begin position="405"/>
        <end position="473"/>
    </location>
</feature>
<dbReference type="Gene3D" id="2.60.40.10">
    <property type="entry name" value="Immunoglobulins"/>
    <property type="match status" value="5"/>
</dbReference>
<name>A0ABY6CNV6_9BACT</name>
<dbReference type="InterPro" id="IPR000601">
    <property type="entry name" value="PKD_dom"/>
</dbReference>
<dbReference type="PROSITE" id="PS50093">
    <property type="entry name" value="PKD"/>
    <property type="match status" value="3"/>
</dbReference>
<keyword evidence="3" id="KW-1185">Reference proteome</keyword>
<accession>A0ABY6CNV6</accession>
<evidence type="ECO:0000313" key="2">
    <source>
        <dbReference type="EMBL" id="UXP32059.1"/>
    </source>
</evidence>
<dbReference type="CDD" id="cd00146">
    <property type="entry name" value="PKD"/>
    <property type="match status" value="4"/>
</dbReference>
<sequence>MLNNVRKKWISLGCWCLVAGLIAFLSSCEKEDEGTGEESGLIEIRASQKGIMRGGTVLFADSSTKVSQREWLFAGGKPETSTDATVTVQYDSAGLFKASLRVTYTNGETELEEVTIRVVDGLTAGFSVDQDSVIEYSYVQFSDTTIGTADEWIWEFEGGEPATSTDRQPMVHYKNVGMYDVKLIVKQNGEATNMDTVLVSDYIEVVLAPALVPEYEVDKVAPIEYEYVQFTDLTEGGAETYYWEFEGGQPATSTEANPRVLFTSAGNFEVTLRMTRTEPERDETLVSDITVGLAPEITADFSANVTLTPFGSQVTFTQTSSDNADGWFWEFEGGTPATSTEKKPTVTYSTIGVYDVKLTVTGTEPDRETVVTKTDYMTVTDPLPPVADFTSDYNNTLVFLAGGVIAYTDESLNDATSYLWEFEGGTPATSTDANPTVTYNTAGTYDVKLTATNDLGSDTKTLTNHVVVSSNGSVCDDSPANLIACGNYDGESDDLSGWRAARGATFTNTDLIFNQMDHLGISSTTVNGGIGSVTYEMIESNGLVIFVGSEFTVDVESSYTFTTDIYAETLGTTSGNMVVELAIIPKGTNDSNLYRAWQAPADMKDKWSTKSMNKILPVGTYVVGYRLYGGHSKWHFDNLKVVKN</sequence>
<evidence type="ECO:0000313" key="3">
    <source>
        <dbReference type="Proteomes" id="UP001065174"/>
    </source>
</evidence>
<dbReference type="PANTHER" id="PTHR36842:SF1">
    <property type="entry name" value="PROTEIN TOLB"/>
    <property type="match status" value="1"/>
</dbReference>
<reference evidence="2" key="1">
    <citation type="submission" date="2022-09" db="EMBL/GenBank/DDBJ databases">
        <title>Comparative genomics and taxonomic characterization of three novel marine species of genus Reichenbachiella exhibiting antioxidant and polysaccharide degradation activities.</title>
        <authorList>
            <person name="Muhammad N."/>
            <person name="Lee Y.-J."/>
            <person name="Ko J."/>
            <person name="Kim S.-G."/>
        </authorList>
    </citation>
    <scope>NUCLEOTIDE SEQUENCE</scope>
    <source>
        <strain evidence="2">BKB1-1</strain>
    </source>
</reference>
<dbReference type="SMART" id="SM00089">
    <property type="entry name" value="PKD"/>
    <property type="match status" value="5"/>
</dbReference>
<feature type="domain" description="PKD" evidence="1">
    <location>
        <begin position="313"/>
        <end position="361"/>
    </location>
</feature>
<feature type="domain" description="PKD" evidence="1">
    <location>
        <begin position="228"/>
        <end position="275"/>
    </location>
</feature>
<dbReference type="SUPFAM" id="SSF49299">
    <property type="entry name" value="PKD domain"/>
    <property type="match status" value="5"/>
</dbReference>
<evidence type="ECO:0000259" key="1">
    <source>
        <dbReference type="PROSITE" id="PS50093"/>
    </source>
</evidence>
<proteinExistence type="predicted"/>
<dbReference type="InterPro" id="IPR013783">
    <property type="entry name" value="Ig-like_fold"/>
</dbReference>
<protein>
    <submittedName>
        <fullName evidence="2">PKD domain-containing protein</fullName>
    </submittedName>
</protein>
<dbReference type="EMBL" id="CP106679">
    <property type="protein sequence ID" value="UXP32059.1"/>
    <property type="molecule type" value="Genomic_DNA"/>
</dbReference>
<dbReference type="Proteomes" id="UP001065174">
    <property type="component" value="Chromosome"/>
</dbReference>
<dbReference type="PROSITE" id="PS51257">
    <property type="entry name" value="PROKAR_LIPOPROTEIN"/>
    <property type="match status" value="1"/>
</dbReference>
<dbReference type="Pfam" id="PF18911">
    <property type="entry name" value="PKD_4"/>
    <property type="match status" value="1"/>
</dbReference>
<gene>
    <name evidence="2" type="ORF">N6H18_17085</name>
</gene>
<dbReference type="InterPro" id="IPR035986">
    <property type="entry name" value="PKD_dom_sf"/>
</dbReference>